<feature type="transmembrane region" description="Helical" evidence="1">
    <location>
        <begin position="193"/>
        <end position="213"/>
    </location>
</feature>
<protein>
    <submittedName>
        <fullName evidence="3">Membrane protease YdiL (CAAX protease family)</fullName>
    </submittedName>
</protein>
<dbReference type="GO" id="GO:0004175">
    <property type="term" value="F:endopeptidase activity"/>
    <property type="evidence" value="ECO:0007669"/>
    <property type="project" value="UniProtKB-ARBA"/>
</dbReference>
<dbReference type="Pfam" id="PF02517">
    <property type="entry name" value="Rce1-like"/>
    <property type="match status" value="1"/>
</dbReference>
<name>A0A846N219_9PROT</name>
<dbReference type="EMBL" id="JAASRM010000001">
    <property type="protein sequence ID" value="NIK90024.1"/>
    <property type="molecule type" value="Genomic_DNA"/>
</dbReference>
<feature type="transmembrane region" description="Helical" evidence="1">
    <location>
        <begin position="43"/>
        <end position="62"/>
    </location>
</feature>
<keyword evidence="1" id="KW-1133">Transmembrane helix</keyword>
<dbReference type="GO" id="GO:0006508">
    <property type="term" value="P:proteolysis"/>
    <property type="evidence" value="ECO:0007669"/>
    <property type="project" value="UniProtKB-KW"/>
</dbReference>
<dbReference type="InterPro" id="IPR003675">
    <property type="entry name" value="Rce1/LyrA-like_dom"/>
</dbReference>
<dbReference type="GO" id="GO:0080120">
    <property type="term" value="P:CAAX-box protein maturation"/>
    <property type="evidence" value="ECO:0007669"/>
    <property type="project" value="UniProtKB-ARBA"/>
</dbReference>
<feature type="transmembrane region" description="Helical" evidence="1">
    <location>
        <begin position="225"/>
        <end position="242"/>
    </location>
</feature>
<keyword evidence="1" id="KW-0812">Transmembrane</keyword>
<organism evidence="3 4">
    <name type="scientific">Rhizomicrobium palustre</name>
    <dbReference type="NCBI Taxonomy" id="189966"/>
    <lineage>
        <taxon>Bacteria</taxon>
        <taxon>Pseudomonadati</taxon>
        <taxon>Pseudomonadota</taxon>
        <taxon>Alphaproteobacteria</taxon>
        <taxon>Micropepsales</taxon>
        <taxon>Micropepsaceae</taxon>
        <taxon>Rhizomicrobium</taxon>
    </lineage>
</organism>
<proteinExistence type="predicted"/>
<dbReference type="RefSeq" id="WP_167084220.1">
    <property type="nucleotide sequence ID" value="NZ_BAAADC010000001.1"/>
</dbReference>
<feature type="transmembrane region" description="Helical" evidence="1">
    <location>
        <begin position="166"/>
        <end position="186"/>
    </location>
</feature>
<evidence type="ECO:0000313" key="3">
    <source>
        <dbReference type="EMBL" id="NIK90024.1"/>
    </source>
</evidence>
<reference evidence="3 4" key="1">
    <citation type="submission" date="2020-03" db="EMBL/GenBank/DDBJ databases">
        <title>Genomic Encyclopedia of Type Strains, Phase IV (KMG-IV): sequencing the most valuable type-strain genomes for metagenomic binning, comparative biology and taxonomic classification.</title>
        <authorList>
            <person name="Goeker M."/>
        </authorList>
    </citation>
    <scope>NUCLEOTIDE SEQUENCE [LARGE SCALE GENOMIC DNA]</scope>
    <source>
        <strain evidence="3 4">DSM 19867</strain>
    </source>
</reference>
<keyword evidence="3" id="KW-0378">Hydrolase</keyword>
<evidence type="ECO:0000313" key="4">
    <source>
        <dbReference type="Proteomes" id="UP000570514"/>
    </source>
</evidence>
<feature type="transmembrane region" description="Helical" evidence="1">
    <location>
        <begin position="141"/>
        <end position="160"/>
    </location>
</feature>
<feature type="domain" description="CAAX prenyl protease 2/Lysostaphin resistance protein A-like" evidence="2">
    <location>
        <begin position="111"/>
        <end position="206"/>
    </location>
</feature>
<dbReference type="Proteomes" id="UP000570514">
    <property type="component" value="Unassembled WGS sequence"/>
</dbReference>
<keyword evidence="4" id="KW-1185">Reference proteome</keyword>
<keyword evidence="1" id="KW-0472">Membrane</keyword>
<evidence type="ECO:0000256" key="1">
    <source>
        <dbReference type="SAM" id="Phobius"/>
    </source>
</evidence>
<evidence type="ECO:0000259" key="2">
    <source>
        <dbReference type="Pfam" id="PF02517"/>
    </source>
</evidence>
<sequence>MRAKALIPAIIAILVLVAALELRDIFDFIGLKLPRIPMPYGRSTVDNLAAVLLVIVAALFLARKRRWALGKNLGLSTNGWRAPLVTLLATTPCWVGLALQGHLATDTTARDLLFTALLFPLAEEIVFRGFGFIFTRNQLGWNMTAAVLVQAVVFGAMHWLGAGGGMGMALQIFIMTALGGVIFALLDAMDGYTIWSGLVFHISLNAAWSVFTAPDAMVFGWHGNILRLVSAALALSLIYILHRKRA</sequence>
<keyword evidence="3" id="KW-0645">Protease</keyword>
<dbReference type="AlphaFoldDB" id="A0A846N219"/>
<comment type="caution">
    <text evidence="3">The sequence shown here is derived from an EMBL/GenBank/DDBJ whole genome shotgun (WGS) entry which is preliminary data.</text>
</comment>
<gene>
    <name evidence="3" type="ORF">FHS83_003342</name>
</gene>
<accession>A0A846N219</accession>